<keyword evidence="5" id="KW-0456">Lyase</keyword>
<evidence type="ECO:0000256" key="3">
    <source>
        <dbReference type="ARBA" id="ARBA00022989"/>
    </source>
</evidence>
<sequence>MKIKTCLPIGKISNFQLYKLIGILALFLLLFGSYKCYRYFHPKYIPLPPRAEVTLTIIPGWDLRDVAKYLVDKKLASSTADVYAITGEPARKYKVSEEIFSFGPSDDLLGQKPFGLSMEGYLAPETVRVFADSDLVSVIDKFYFIRKDQLTPDILNKVKASKKSLHEILILASILEKEVRNIEDKKLVADIFWRRLEKNWALQADSTVHYVVAKEGNVYTTAKDRQVDSLWNTYKYPGLPPSPICNPGLDSIKATLEPTKNSYWYFLTSSDGTVHYAKTLEEHNTNKIHL</sequence>
<dbReference type="NCBIfam" id="TIGR00247">
    <property type="entry name" value="endolytic transglycosylase MltG"/>
    <property type="match status" value="1"/>
</dbReference>
<accession>A0A0G0GND5</accession>
<dbReference type="PANTHER" id="PTHR30518">
    <property type="entry name" value="ENDOLYTIC MUREIN TRANSGLYCOSYLASE"/>
    <property type="match status" value="1"/>
</dbReference>
<dbReference type="Proteomes" id="UP000034849">
    <property type="component" value="Unassembled WGS sequence"/>
</dbReference>
<name>A0A0G0GND5_9BACT</name>
<evidence type="ECO:0000256" key="5">
    <source>
        <dbReference type="ARBA" id="ARBA00023239"/>
    </source>
</evidence>
<dbReference type="GO" id="GO:0016829">
    <property type="term" value="F:lyase activity"/>
    <property type="evidence" value="ECO:0007669"/>
    <property type="project" value="UniProtKB-KW"/>
</dbReference>
<proteinExistence type="predicted"/>
<dbReference type="Pfam" id="PF02618">
    <property type="entry name" value="YceG"/>
    <property type="match status" value="1"/>
</dbReference>
<evidence type="ECO:0000256" key="1">
    <source>
        <dbReference type="ARBA" id="ARBA00022475"/>
    </source>
</evidence>
<dbReference type="GO" id="GO:0071555">
    <property type="term" value="P:cell wall organization"/>
    <property type="evidence" value="ECO:0007669"/>
    <property type="project" value="UniProtKB-KW"/>
</dbReference>
<keyword evidence="4" id="KW-0472">Membrane</keyword>
<keyword evidence="2" id="KW-0812">Transmembrane</keyword>
<comment type="caution">
    <text evidence="7">The sequence shown here is derived from an EMBL/GenBank/DDBJ whole genome shotgun (WGS) entry which is preliminary data.</text>
</comment>
<dbReference type="PATRIC" id="fig|1619046.3.peg.503"/>
<keyword evidence="1" id="KW-1003">Cell membrane</keyword>
<evidence type="ECO:0008006" key="9">
    <source>
        <dbReference type="Google" id="ProtNLM"/>
    </source>
</evidence>
<organism evidence="7 8">
    <name type="scientific">Candidatus Magasanikbacteria bacterium GW2011_GWC2_37_14</name>
    <dbReference type="NCBI Taxonomy" id="1619046"/>
    <lineage>
        <taxon>Bacteria</taxon>
        <taxon>Candidatus Magasanikiibacteriota</taxon>
    </lineage>
</organism>
<dbReference type="AlphaFoldDB" id="A0A0G0GND5"/>
<protein>
    <recommendedName>
        <fullName evidence="9">Endolytic murein transglycosylase</fullName>
    </recommendedName>
</protein>
<reference evidence="7 8" key="1">
    <citation type="journal article" date="2015" name="Nature">
        <title>rRNA introns, odd ribosomes, and small enigmatic genomes across a large radiation of phyla.</title>
        <authorList>
            <person name="Brown C.T."/>
            <person name="Hug L.A."/>
            <person name="Thomas B.C."/>
            <person name="Sharon I."/>
            <person name="Castelle C.J."/>
            <person name="Singh A."/>
            <person name="Wilkins M.J."/>
            <person name="Williams K.H."/>
            <person name="Banfield J.F."/>
        </authorList>
    </citation>
    <scope>NUCLEOTIDE SEQUENCE [LARGE SCALE GENOMIC DNA]</scope>
</reference>
<dbReference type="InterPro" id="IPR003770">
    <property type="entry name" value="MLTG-like"/>
</dbReference>
<gene>
    <name evidence="7" type="ORF">US42_C0007G0046</name>
</gene>
<evidence type="ECO:0000256" key="4">
    <source>
        <dbReference type="ARBA" id="ARBA00023136"/>
    </source>
</evidence>
<evidence type="ECO:0000313" key="8">
    <source>
        <dbReference type="Proteomes" id="UP000034849"/>
    </source>
</evidence>
<dbReference type="STRING" id="1619046.US42_C0007G0046"/>
<evidence type="ECO:0000256" key="6">
    <source>
        <dbReference type="ARBA" id="ARBA00023316"/>
    </source>
</evidence>
<keyword evidence="3" id="KW-1133">Transmembrane helix</keyword>
<dbReference type="EMBL" id="LBSX01000007">
    <property type="protein sequence ID" value="KKQ27655.1"/>
    <property type="molecule type" value="Genomic_DNA"/>
</dbReference>
<dbReference type="PANTHER" id="PTHR30518:SF2">
    <property type="entry name" value="ENDOLYTIC MUREIN TRANSGLYCOSYLASE"/>
    <property type="match status" value="1"/>
</dbReference>
<evidence type="ECO:0000313" key="7">
    <source>
        <dbReference type="EMBL" id="KKQ27655.1"/>
    </source>
</evidence>
<keyword evidence="6" id="KW-0961">Cell wall biogenesis/degradation</keyword>
<evidence type="ECO:0000256" key="2">
    <source>
        <dbReference type="ARBA" id="ARBA00022692"/>
    </source>
</evidence>